<gene>
    <name evidence="1" type="ORF">N8T08_010687</name>
</gene>
<sequence>MPQTTLLLIWSQTRTQEQVQRVPIYTRYILCNIHPKWNQIRMSKALNHIDHSGTLLERKGTRIDQSGYPAEKAILLAALDAEARWCALVPT</sequence>
<dbReference type="EMBL" id="JAOPJF010000009">
    <property type="protein sequence ID" value="KAK1148052.1"/>
    <property type="molecule type" value="Genomic_DNA"/>
</dbReference>
<name>A0ACC3BC53_9EURO</name>
<comment type="caution">
    <text evidence="1">The sequence shown here is derived from an EMBL/GenBank/DDBJ whole genome shotgun (WGS) entry which is preliminary data.</text>
</comment>
<organism evidence="1 2">
    <name type="scientific">Aspergillus melleus</name>
    <dbReference type="NCBI Taxonomy" id="138277"/>
    <lineage>
        <taxon>Eukaryota</taxon>
        <taxon>Fungi</taxon>
        <taxon>Dikarya</taxon>
        <taxon>Ascomycota</taxon>
        <taxon>Pezizomycotina</taxon>
        <taxon>Eurotiomycetes</taxon>
        <taxon>Eurotiomycetidae</taxon>
        <taxon>Eurotiales</taxon>
        <taxon>Aspergillaceae</taxon>
        <taxon>Aspergillus</taxon>
        <taxon>Aspergillus subgen. Circumdati</taxon>
    </lineage>
</organism>
<evidence type="ECO:0000313" key="1">
    <source>
        <dbReference type="EMBL" id="KAK1148052.1"/>
    </source>
</evidence>
<dbReference type="Proteomes" id="UP001177260">
    <property type="component" value="Unassembled WGS sequence"/>
</dbReference>
<accession>A0ACC3BC53</accession>
<protein>
    <submittedName>
        <fullName evidence="1">Uncharacterized protein</fullName>
    </submittedName>
</protein>
<evidence type="ECO:0000313" key="2">
    <source>
        <dbReference type="Proteomes" id="UP001177260"/>
    </source>
</evidence>
<proteinExistence type="predicted"/>
<keyword evidence="2" id="KW-1185">Reference proteome</keyword>
<reference evidence="1 2" key="1">
    <citation type="journal article" date="2023" name="ACS Omega">
        <title>Identification of the Neoaspergillic Acid Biosynthesis Gene Cluster by Establishing an In Vitro CRISPR-Ribonucleoprotein Genetic System in Aspergillus melleus.</title>
        <authorList>
            <person name="Yuan B."/>
            <person name="Grau M.F."/>
            <person name="Murata R.M."/>
            <person name="Torok T."/>
            <person name="Venkateswaran K."/>
            <person name="Stajich J.E."/>
            <person name="Wang C.C.C."/>
        </authorList>
    </citation>
    <scope>NUCLEOTIDE SEQUENCE [LARGE SCALE GENOMIC DNA]</scope>
    <source>
        <strain evidence="1 2">IMV 1140</strain>
    </source>
</reference>